<dbReference type="InterPro" id="IPR008928">
    <property type="entry name" value="6-hairpin_glycosidase_sf"/>
</dbReference>
<dbReference type="EMBL" id="CP001792">
    <property type="protein sequence ID" value="ACX75948.1"/>
    <property type="molecule type" value="Genomic_DNA"/>
</dbReference>
<evidence type="ECO:0000313" key="9">
    <source>
        <dbReference type="Proteomes" id="UP000001497"/>
    </source>
</evidence>
<evidence type="ECO:0000259" key="7">
    <source>
        <dbReference type="Pfam" id="PF00759"/>
    </source>
</evidence>
<keyword evidence="3" id="KW-0326">Glycosidase</keyword>
<evidence type="ECO:0000313" key="8">
    <source>
        <dbReference type="EMBL" id="ACX75948.1"/>
    </source>
</evidence>
<feature type="region of interest" description="Disordered" evidence="5">
    <location>
        <begin position="492"/>
        <end position="524"/>
    </location>
</feature>
<feature type="chain" id="PRO_5045470590" evidence="6">
    <location>
        <begin position="23"/>
        <end position="606"/>
    </location>
</feature>
<keyword evidence="9" id="KW-1185">Reference proteome</keyword>
<dbReference type="Gene3D" id="1.50.10.10">
    <property type="match status" value="1"/>
</dbReference>
<dbReference type="InterPro" id="IPR001701">
    <property type="entry name" value="Glyco_hydro_9"/>
</dbReference>
<evidence type="ECO:0000256" key="5">
    <source>
        <dbReference type="SAM" id="MobiDB-lite"/>
    </source>
</evidence>
<dbReference type="InterPro" id="IPR012341">
    <property type="entry name" value="6hp_glycosidase-like_sf"/>
</dbReference>
<proteinExistence type="predicted"/>
<organism evidence="8 9">
    <name type="scientific">Fibrobacter succinogenes (strain ATCC 19169 / S85)</name>
    <dbReference type="NCBI Taxonomy" id="59374"/>
    <lineage>
        <taxon>Bacteria</taxon>
        <taxon>Pseudomonadati</taxon>
        <taxon>Fibrobacterota</taxon>
        <taxon>Fibrobacteria</taxon>
        <taxon>Fibrobacterales</taxon>
        <taxon>Fibrobacteraceae</taxon>
        <taxon>Fibrobacter</taxon>
    </lineage>
</organism>
<protein>
    <submittedName>
        <fullName evidence="8">Glycoside hydrolase family 9</fullName>
    </submittedName>
</protein>
<dbReference type="GO" id="GO:0016787">
    <property type="term" value="F:hydrolase activity"/>
    <property type="evidence" value="ECO:0007669"/>
    <property type="project" value="UniProtKB-KW"/>
</dbReference>
<dbReference type="PANTHER" id="PTHR22298">
    <property type="entry name" value="ENDO-1,4-BETA-GLUCANASE"/>
    <property type="match status" value="1"/>
</dbReference>
<feature type="domain" description="Glycoside hydrolase family 9" evidence="7">
    <location>
        <begin position="29"/>
        <end position="480"/>
    </location>
</feature>
<gene>
    <name evidence="8" type="ordered locus">Fisuc_2362</name>
</gene>
<accession>A0ABN3YWC5</accession>
<sequence>MLKKSFLAGLAVFGLAFTDSFAALSTDDYVEAAWMTTRFFGAQRSGQGPNWILDGTNNPTSFTKDSYNGKDVSGGWFDCGDHVMYGQSQGYSSYVLALAFAEFTTGFYDLYTGDYTDYKASKDYTRKGGKPNDVRDLLEELRYEADFWVKAAIDENNFVTVKGNGNQDHMKWVTAGAMSKLGTGDGGEPREITGNANDAYTPGMAAAMLAVMARIDPDESARAKYLKAAKTAFAYSKKHKGVTNSQGFYESSWWNGIWEDGPFLAALELYRTTKEETYKTEAKNFYDKIDFGKNGFSRFSYPDASPLSDLLGEFVFGWNPLGDYAGVQNYLDNMYLNVTDSKGIFNKDAKGPGTFPTRSPAGGAYLYALYAKFAQDDSYDEAIEKNIAFLLGDNSNKKSYVVGFNRNGANAPTRPHHRGYYGNEDPGRDVNGAGSPPEKNKLLGGMIAGDFTSGSHNGSTADWQVNEVCVDLNAPLVGALGYILSKKAPVEKVASDVEDPEEQKKKEEEERKKKEEEEKKHQEEGIISGRVLNTNAFSIVRGTSSITINSANSVPFKVQVFGLNGKLDQEFTSKGATLNVSLKNKGMQIIKVTSKNATKTFKVNNY</sequence>
<feature type="signal peptide" evidence="6">
    <location>
        <begin position="1"/>
        <end position="22"/>
    </location>
</feature>
<feature type="region of interest" description="Disordered" evidence="5">
    <location>
        <begin position="412"/>
        <end position="439"/>
    </location>
</feature>
<keyword evidence="6" id="KW-0732">Signal</keyword>
<evidence type="ECO:0000256" key="1">
    <source>
        <dbReference type="ARBA" id="ARBA00022801"/>
    </source>
</evidence>
<dbReference type="Proteomes" id="UP000001497">
    <property type="component" value="Chromosome"/>
</dbReference>
<dbReference type="RefSeq" id="WP_015732274.1">
    <property type="nucleotide sequence ID" value="NC_013410.1"/>
</dbReference>
<name>A0ABN3YWC5_FIBSS</name>
<keyword evidence="4" id="KW-0624">Polysaccharide degradation</keyword>
<dbReference type="Pfam" id="PF00759">
    <property type="entry name" value="Glyco_hydro_9"/>
    <property type="match status" value="1"/>
</dbReference>
<evidence type="ECO:0000256" key="4">
    <source>
        <dbReference type="ARBA" id="ARBA00023326"/>
    </source>
</evidence>
<evidence type="ECO:0000256" key="2">
    <source>
        <dbReference type="ARBA" id="ARBA00023277"/>
    </source>
</evidence>
<dbReference type="SUPFAM" id="SSF48208">
    <property type="entry name" value="Six-hairpin glycosidases"/>
    <property type="match status" value="1"/>
</dbReference>
<keyword evidence="1 8" id="KW-0378">Hydrolase</keyword>
<evidence type="ECO:0000256" key="3">
    <source>
        <dbReference type="ARBA" id="ARBA00023295"/>
    </source>
</evidence>
<reference evidence="8" key="1">
    <citation type="submission" date="2009-10" db="EMBL/GenBank/DDBJ databases">
        <title>Complete sequence of Fibrobacter succinogenes subsp. succinogenes S85.</title>
        <authorList>
            <consortium name="US DOE Joint Genome Institute"/>
            <person name="Lucas S."/>
            <person name="Copeland A."/>
            <person name="Lapidus A."/>
            <person name="Glavina del Rio T."/>
            <person name="Tice H."/>
            <person name="Bruce D."/>
            <person name="Goodwin L."/>
            <person name="Pitluck S."/>
            <person name="Chertkov O."/>
            <person name="Detter J.C."/>
            <person name="Han C."/>
            <person name="Tapia R."/>
            <person name="Larimer F."/>
            <person name="Land M."/>
            <person name="Hauser L."/>
            <person name="Kyrpides N."/>
            <person name="Mikhailova N."/>
            <person name="Weimer P.J."/>
            <person name="Stevenson D.M."/>
            <person name="Boyum J."/>
            <person name="Brumm P.I."/>
            <person name="Mead D."/>
        </authorList>
    </citation>
    <scope>NUCLEOTIDE SEQUENCE [LARGE SCALE GENOMIC DNA]</scope>
    <source>
        <strain evidence="8">S85</strain>
    </source>
</reference>
<evidence type="ECO:0000256" key="6">
    <source>
        <dbReference type="SAM" id="SignalP"/>
    </source>
</evidence>
<feature type="compositionally biased region" description="Basic and acidic residues" evidence="5">
    <location>
        <begin position="502"/>
        <end position="524"/>
    </location>
</feature>
<keyword evidence="2" id="KW-0119">Carbohydrate metabolism</keyword>